<gene>
    <name evidence="2" type="ORF">ACFSJ0_26890</name>
</gene>
<keyword evidence="1" id="KW-1133">Transmembrane helix</keyword>
<feature type="transmembrane region" description="Helical" evidence="1">
    <location>
        <begin position="144"/>
        <end position="163"/>
    </location>
</feature>
<dbReference type="Pfam" id="PF08592">
    <property type="entry name" value="Anthrone_oxy"/>
    <property type="match status" value="1"/>
</dbReference>
<dbReference type="EMBL" id="JBHUCM010000019">
    <property type="protein sequence ID" value="MFD1540711.1"/>
    <property type="molecule type" value="Genomic_DNA"/>
</dbReference>
<keyword evidence="1" id="KW-0472">Membrane</keyword>
<evidence type="ECO:0000313" key="2">
    <source>
        <dbReference type="EMBL" id="MFD1540711.1"/>
    </source>
</evidence>
<evidence type="ECO:0000313" key="3">
    <source>
        <dbReference type="Proteomes" id="UP001597097"/>
    </source>
</evidence>
<dbReference type="Proteomes" id="UP001597097">
    <property type="component" value="Unassembled WGS sequence"/>
</dbReference>
<protein>
    <submittedName>
        <fullName evidence="2">DUF1772 domain-containing protein</fullName>
    </submittedName>
</protein>
<feature type="transmembrane region" description="Helical" evidence="1">
    <location>
        <begin position="6"/>
        <end position="27"/>
    </location>
</feature>
<accession>A0ABW4GDN5</accession>
<feature type="transmembrane region" description="Helical" evidence="1">
    <location>
        <begin position="57"/>
        <end position="79"/>
    </location>
</feature>
<dbReference type="RefSeq" id="WP_219527137.1">
    <property type="nucleotide sequence ID" value="NZ_JAHKRM010000001.1"/>
</dbReference>
<sequence>MDTLRIVSLMAATMTMGLVAGAFALYAHTVMPGLGKTDDRTFVGAFQAMDRAIINPWFMGGGFLGALIFTILAAVTHIGRPELPWIAVALVLYIVTFVITMAINVPRNDALKAAGDPDGIADLAAVRAEFDEARWVRWNRVRTLASTTAFGLLAWALTVHGMSS</sequence>
<dbReference type="InterPro" id="IPR013901">
    <property type="entry name" value="Anthrone_oxy"/>
</dbReference>
<keyword evidence="1" id="KW-0812">Transmembrane</keyword>
<proteinExistence type="predicted"/>
<feature type="transmembrane region" description="Helical" evidence="1">
    <location>
        <begin position="85"/>
        <end position="105"/>
    </location>
</feature>
<comment type="caution">
    <text evidence="2">The sequence shown here is derived from an EMBL/GenBank/DDBJ whole genome shotgun (WGS) entry which is preliminary data.</text>
</comment>
<reference evidence="3" key="1">
    <citation type="journal article" date="2019" name="Int. J. Syst. Evol. Microbiol.">
        <title>The Global Catalogue of Microorganisms (GCM) 10K type strain sequencing project: providing services to taxonomists for standard genome sequencing and annotation.</title>
        <authorList>
            <consortium name="The Broad Institute Genomics Platform"/>
            <consortium name="The Broad Institute Genome Sequencing Center for Infectious Disease"/>
            <person name="Wu L."/>
            <person name="Ma J."/>
        </authorList>
    </citation>
    <scope>NUCLEOTIDE SEQUENCE [LARGE SCALE GENOMIC DNA]</scope>
    <source>
        <strain evidence="3">CGMCC 1.15399</strain>
    </source>
</reference>
<evidence type="ECO:0000256" key="1">
    <source>
        <dbReference type="SAM" id="Phobius"/>
    </source>
</evidence>
<organism evidence="2 3">
    <name type="scientific">Nonomuraea guangzhouensis</name>
    <dbReference type="NCBI Taxonomy" id="1291555"/>
    <lineage>
        <taxon>Bacteria</taxon>
        <taxon>Bacillati</taxon>
        <taxon>Actinomycetota</taxon>
        <taxon>Actinomycetes</taxon>
        <taxon>Streptosporangiales</taxon>
        <taxon>Streptosporangiaceae</taxon>
        <taxon>Nonomuraea</taxon>
    </lineage>
</organism>
<name>A0ABW4GDN5_9ACTN</name>
<keyword evidence="3" id="KW-1185">Reference proteome</keyword>